<proteinExistence type="predicted"/>
<sequence>MTRKRQLKAASPLHGFVTGRHHDHRALMQYDKLLPLSFG</sequence>
<name>A0A256F6P4_9HYPH</name>
<keyword evidence="2" id="KW-1185">Reference proteome</keyword>
<dbReference type="EMBL" id="NNRL01000163">
    <property type="protein sequence ID" value="OYR10537.1"/>
    <property type="molecule type" value="Genomic_DNA"/>
</dbReference>
<reference evidence="1 2" key="1">
    <citation type="submission" date="2017-07" db="EMBL/GenBank/DDBJ databases">
        <title>Phylogenetic study on the rhizospheric bacterium Ochrobactrum sp. A44.</title>
        <authorList>
            <person name="Krzyzanowska D.M."/>
            <person name="Ossowicki A."/>
            <person name="Rajewska M."/>
            <person name="Maciag T."/>
            <person name="Kaczynski Z."/>
            <person name="Czerwicka M."/>
            <person name="Jafra S."/>
        </authorList>
    </citation>
    <scope>NUCLEOTIDE SEQUENCE [LARGE SCALE GENOMIC DNA]</scope>
    <source>
        <strain evidence="1 2">OgA9a</strain>
    </source>
</reference>
<protein>
    <submittedName>
        <fullName evidence="1">Uncharacterized protein</fullName>
    </submittedName>
</protein>
<dbReference type="Proteomes" id="UP000216478">
    <property type="component" value="Unassembled WGS sequence"/>
</dbReference>
<organism evidence="1 2">
    <name type="scientific">Brucella grignonensis</name>
    <dbReference type="NCBI Taxonomy" id="94627"/>
    <lineage>
        <taxon>Bacteria</taxon>
        <taxon>Pseudomonadati</taxon>
        <taxon>Pseudomonadota</taxon>
        <taxon>Alphaproteobacteria</taxon>
        <taxon>Hyphomicrobiales</taxon>
        <taxon>Brucellaceae</taxon>
        <taxon>Brucella/Ochrobactrum group</taxon>
        <taxon>Brucella</taxon>
    </lineage>
</organism>
<accession>A0A256F6P4</accession>
<evidence type="ECO:0000313" key="1">
    <source>
        <dbReference type="EMBL" id="OYR10537.1"/>
    </source>
</evidence>
<dbReference type="AlphaFoldDB" id="A0A256F6P4"/>
<comment type="caution">
    <text evidence="1">The sequence shown here is derived from an EMBL/GenBank/DDBJ whole genome shotgun (WGS) entry which is preliminary data.</text>
</comment>
<evidence type="ECO:0000313" key="2">
    <source>
        <dbReference type="Proteomes" id="UP000216478"/>
    </source>
</evidence>
<gene>
    <name evidence="1" type="ORF">CEV33_1999</name>
</gene>